<dbReference type="AlphaFoldDB" id="A0A246HPE5"/>
<accession>A0A246HPE5</accession>
<dbReference type="OrthoDB" id="6047792at2"/>
<gene>
    <name evidence="1" type="ORF">CEE60_09730</name>
</gene>
<dbReference type="Proteomes" id="UP000198157">
    <property type="component" value="Unassembled WGS sequence"/>
</dbReference>
<comment type="caution">
    <text evidence="1">The sequence shown here is derived from an EMBL/GenBank/DDBJ whole genome shotgun (WGS) entry which is preliminary data.</text>
</comment>
<organism evidence="1 2">
    <name type="scientific">Stenotrophomonas maltophilia</name>
    <name type="common">Pseudomonas maltophilia</name>
    <name type="synonym">Xanthomonas maltophilia</name>
    <dbReference type="NCBI Taxonomy" id="40324"/>
    <lineage>
        <taxon>Bacteria</taxon>
        <taxon>Pseudomonadati</taxon>
        <taxon>Pseudomonadota</taxon>
        <taxon>Gammaproteobacteria</taxon>
        <taxon>Lysobacterales</taxon>
        <taxon>Lysobacteraceae</taxon>
        <taxon>Stenotrophomonas</taxon>
        <taxon>Stenotrophomonas maltophilia group</taxon>
    </lineage>
</organism>
<reference evidence="1 2" key="1">
    <citation type="submission" date="2017-06" db="EMBL/GenBank/DDBJ databases">
        <authorList>
            <person name="Kim H.J."/>
            <person name="Triplett B.A."/>
        </authorList>
    </citation>
    <scope>NUCLEOTIDE SEQUENCE [LARGE SCALE GENOMIC DNA]</scope>
    <source>
        <strain evidence="1 2">13146</strain>
    </source>
</reference>
<dbReference type="EMBL" id="NIVS01000020">
    <property type="protein sequence ID" value="OWQ54155.1"/>
    <property type="molecule type" value="Genomic_DNA"/>
</dbReference>
<sequence length="138" mass="14541">MVGLLGLAGGVPATAAEPPPALRYGEIASADAFRARLPPDAIVSARIALDATKVPAELRSLVPLAEYWGIGDDVIRDMLQESESQAQKAALAKAVNPHNAAITAWLDSLPAGQPMSDEAAAFMYMQLGLEEMGLFETH</sequence>
<name>A0A246HPE5_STEMA</name>
<proteinExistence type="predicted"/>
<protein>
    <submittedName>
        <fullName evidence="1">Uncharacterized protein</fullName>
    </submittedName>
</protein>
<evidence type="ECO:0000313" key="2">
    <source>
        <dbReference type="Proteomes" id="UP000198157"/>
    </source>
</evidence>
<evidence type="ECO:0000313" key="1">
    <source>
        <dbReference type="EMBL" id="OWQ54155.1"/>
    </source>
</evidence>